<keyword evidence="2" id="KW-1185">Reference proteome</keyword>
<accession>A0AAV4PLQ3</accession>
<organism evidence="1 2">
    <name type="scientific">Caerostris extrusa</name>
    <name type="common">Bark spider</name>
    <name type="synonym">Caerostris bankana</name>
    <dbReference type="NCBI Taxonomy" id="172846"/>
    <lineage>
        <taxon>Eukaryota</taxon>
        <taxon>Metazoa</taxon>
        <taxon>Ecdysozoa</taxon>
        <taxon>Arthropoda</taxon>
        <taxon>Chelicerata</taxon>
        <taxon>Arachnida</taxon>
        <taxon>Araneae</taxon>
        <taxon>Araneomorphae</taxon>
        <taxon>Entelegynae</taxon>
        <taxon>Araneoidea</taxon>
        <taxon>Araneidae</taxon>
        <taxon>Caerostris</taxon>
    </lineage>
</organism>
<name>A0AAV4PLQ3_CAEEX</name>
<protein>
    <submittedName>
        <fullName evidence="1">Uncharacterized protein</fullName>
    </submittedName>
</protein>
<comment type="caution">
    <text evidence="1">The sequence shown here is derived from an EMBL/GenBank/DDBJ whole genome shotgun (WGS) entry which is preliminary data.</text>
</comment>
<sequence length="107" mass="12536">MFCCLNCKTLLSLLRGETRDASHLVCPPVLYSSHLVQRRWHLKNSFLHYAIHETRRLNIHESFEIFDTRSSSVHATWIFFQFGEFNMCVSNCFLANILGGIKVWRMG</sequence>
<evidence type="ECO:0000313" key="2">
    <source>
        <dbReference type="Proteomes" id="UP001054945"/>
    </source>
</evidence>
<reference evidence="1 2" key="1">
    <citation type="submission" date="2021-06" db="EMBL/GenBank/DDBJ databases">
        <title>Caerostris extrusa draft genome.</title>
        <authorList>
            <person name="Kono N."/>
            <person name="Arakawa K."/>
        </authorList>
    </citation>
    <scope>NUCLEOTIDE SEQUENCE [LARGE SCALE GENOMIC DNA]</scope>
</reference>
<evidence type="ECO:0000313" key="1">
    <source>
        <dbReference type="EMBL" id="GIX96716.1"/>
    </source>
</evidence>
<proteinExistence type="predicted"/>
<dbReference type="EMBL" id="BPLR01004682">
    <property type="protein sequence ID" value="GIX96716.1"/>
    <property type="molecule type" value="Genomic_DNA"/>
</dbReference>
<gene>
    <name evidence="1" type="ORF">CEXT_502951</name>
</gene>
<dbReference type="AlphaFoldDB" id="A0AAV4PLQ3"/>
<dbReference type="Proteomes" id="UP001054945">
    <property type="component" value="Unassembled WGS sequence"/>
</dbReference>